<name>A0ABT2TML6_9FIRM</name>
<dbReference type="Pfam" id="PF02657">
    <property type="entry name" value="SufE"/>
    <property type="match status" value="1"/>
</dbReference>
<dbReference type="PANTHER" id="PTHR43597:SF5">
    <property type="entry name" value="SUFE-LIKE PROTEIN 2, CHLOROPLASTIC"/>
    <property type="match status" value="1"/>
</dbReference>
<dbReference type="Proteomes" id="UP001652442">
    <property type="component" value="Unassembled WGS sequence"/>
</dbReference>
<proteinExistence type="inferred from homology"/>
<evidence type="ECO:0000259" key="2">
    <source>
        <dbReference type="Pfam" id="PF02657"/>
    </source>
</evidence>
<organism evidence="3 4">
    <name type="scientific">Brotonthovivens ammoniilytica</name>
    <dbReference type="NCBI Taxonomy" id="2981725"/>
    <lineage>
        <taxon>Bacteria</taxon>
        <taxon>Bacillati</taxon>
        <taxon>Bacillota</taxon>
        <taxon>Clostridia</taxon>
        <taxon>Lachnospirales</taxon>
        <taxon>Lachnospiraceae</taxon>
        <taxon>Brotonthovivens</taxon>
    </lineage>
</organism>
<feature type="domain" description="Fe-S metabolism associated" evidence="2">
    <location>
        <begin position="22"/>
        <end position="141"/>
    </location>
</feature>
<dbReference type="InterPro" id="IPR003808">
    <property type="entry name" value="Fe-S_metab-assoc_dom"/>
</dbReference>
<dbReference type="Gene3D" id="3.90.1010.10">
    <property type="match status" value="1"/>
</dbReference>
<evidence type="ECO:0000313" key="3">
    <source>
        <dbReference type="EMBL" id="MCU6763464.1"/>
    </source>
</evidence>
<gene>
    <name evidence="3" type="ORF">OCV88_14205</name>
</gene>
<evidence type="ECO:0000313" key="4">
    <source>
        <dbReference type="Proteomes" id="UP001652442"/>
    </source>
</evidence>
<comment type="similarity">
    <text evidence="1">Belongs to the SufE family.</text>
</comment>
<sequence length="147" mass="17204">MSTAMAEEKKVRTIAEEEQEFIQEFNELEDWLIQYQALLELTSDMEKLYETERTEENRIHSCQAKLWLVLGYENGKISVRADSESLIVKGIVGVITALFHHRTPEEVRRADITFMDKTDIARQISTDRYKGMQLIIRKIKKFADSCE</sequence>
<dbReference type="EMBL" id="JAOQJQ010000007">
    <property type="protein sequence ID" value="MCU6763464.1"/>
    <property type="molecule type" value="Genomic_DNA"/>
</dbReference>
<accession>A0ABT2TML6</accession>
<comment type="caution">
    <text evidence="3">The sequence shown here is derived from an EMBL/GenBank/DDBJ whole genome shotgun (WGS) entry which is preliminary data.</text>
</comment>
<dbReference type="PANTHER" id="PTHR43597">
    <property type="entry name" value="SULFUR ACCEPTOR PROTEIN CSDE"/>
    <property type="match status" value="1"/>
</dbReference>
<evidence type="ECO:0000256" key="1">
    <source>
        <dbReference type="ARBA" id="ARBA00010282"/>
    </source>
</evidence>
<dbReference type="SUPFAM" id="SSF82649">
    <property type="entry name" value="SufE/NifU"/>
    <property type="match status" value="1"/>
</dbReference>
<keyword evidence="4" id="KW-1185">Reference proteome</keyword>
<protein>
    <submittedName>
        <fullName evidence="3">SufE family protein</fullName>
    </submittedName>
</protein>
<reference evidence="3 4" key="1">
    <citation type="journal article" date="2021" name="ISME Commun">
        <title>Automated analysis of genomic sequences facilitates high-throughput and comprehensive description of bacteria.</title>
        <authorList>
            <person name="Hitch T.C.A."/>
        </authorList>
    </citation>
    <scope>NUCLEOTIDE SEQUENCE [LARGE SCALE GENOMIC DNA]</scope>
    <source>
        <strain evidence="3 4">Sanger_109</strain>
    </source>
</reference>
<dbReference type="RefSeq" id="WP_158426105.1">
    <property type="nucleotide sequence ID" value="NZ_JAOQJQ010000007.1"/>
</dbReference>